<protein>
    <recommendedName>
        <fullName evidence="12">Reverse transcriptase Ty1/copia-type domain-containing protein</fullName>
    </recommendedName>
</protein>
<keyword evidence="7" id="KW-0695">RNA-directed DNA polymerase</keyword>
<dbReference type="GO" id="GO:0015074">
    <property type="term" value="P:DNA integration"/>
    <property type="evidence" value="ECO:0007669"/>
    <property type="project" value="UniProtKB-KW"/>
</dbReference>
<evidence type="ECO:0000256" key="1">
    <source>
        <dbReference type="ARBA" id="ARBA00022722"/>
    </source>
</evidence>
<comment type="caution">
    <text evidence="13">The sequence shown here is derived from an EMBL/GenBank/DDBJ whole genome shotgun (WGS) entry which is preliminary data.</text>
</comment>
<feature type="region of interest" description="Disordered" evidence="11">
    <location>
        <begin position="1"/>
        <end position="46"/>
    </location>
</feature>
<evidence type="ECO:0000256" key="5">
    <source>
        <dbReference type="ARBA" id="ARBA00022842"/>
    </source>
</evidence>
<dbReference type="SUPFAM" id="SSF53098">
    <property type="entry name" value="Ribonuclease H-like"/>
    <property type="match status" value="1"/>
</dbReference>
<evidence type="ECO:0000256" key="2">
    <source>
        <dbReference type="ARBA" id="ARBA00022723"/>
    </source>
</evidence>
<name>A0A5C7HKV7_9ROSI</name>
<evidence type="ECO:0000256" key="4">
    <source>
        <dbReference type="ARBA" id="ARBA00022801"/>
    </source>
</evidence>
<keyword evidence="5" id="KW-0460">Magnesium</keyword>
<dbReference type="GO" id="GO:0016787">
    <property type="term" value="F:hydrolase activity"/>
    <property type="evidence" value="ECO:0007669"/>
    <property type="project" value="UniProtKB-KW"/>
</dbReference>
<evidence type="ECO:0000313" key="14">
    <source>
        <dbReference type="Proteomes" id="UP000323000"/>
    </source>
</evidence>
<dbReference type="GO" id="GO:0004519">
    <property type="term" value="F:endonuclease activity"/>
    <property type="evidence" value="ECO:0007669"/>
    <property type="project" value="UniProtKB-KW"/>
</dbReference>
<dbReference type="GO" id="GO:0006310">
    <property type="term" value="P:DNA recombination"/>
    <property type="evidence" value="ECO:0007669"/>
    <property type="project" value="UniProtKB-KW"/>
</dbReference>
<evidence type="ECO:0000256" key="11">
    <source>
        <dbReference type="SAM" id="MobiDB-lite"/>
    </source>
</evidence>
<keyword evidence="10" id="KW-0511">Multifunctional enzyme</keyword>
<evidence type="ECO:0000256" key="10">
    <source>
        <dbReference type="ARBA" id="ARBA00023268"/>
    </source>
</evidence>
<keyword evidence="4" id="KW-0378">Hydrolase</keyword>
<dbReference type="GO" id="GO:0046872">
    <property type="term" value="F:metal ion binding"/>
    <property type="evidence" value="ECO:0007669"/>
    <property type="project" value="UniProtKB-KW"/>
</dbReference>
<dbReference type="GO" id="GO:0003676">
    <property type="term" value="F:nucleic acid binding"/>
    <property type="evidence" value="ECO:0007669"/>
    <property type="project" value="InterPro"/>
</dbReference>
<evidence type="ECO:0000256" key="6">
    <source>
        <dbReference type="ARBA" id="ARBA00022908"/>
    </source>
</evidence>
<dbReference type="GO" id="GO:0003964">
    <property type="term" value="F:RNA-directed DNA polymerase activity"/>
    <property type="evidence" value="ECO:0007669"/>
    <property type="project" value="UniProtKB-KW"/>
</dbReference>
<evidence type="ECO:0000256" key="7">
    <source>
        <dbReference type="ARBA" id="ARBA00022918"/>
    </source>
</evidence>
<dbReference type="OrthoDB" id="1740642at2759"/>
<dbReference type="Pfam" id="PF07727">
    <property type="entry name" value="RVT_2"/>
    <property type="match status" value="1"/>
</dbReference>
<feature type="compositionally biased region" description="Polar residues" evidence="11">
    <location>
        <begin position="37"/>
        <end position="46"/>
    </location>
</feature>
<evidence type="ECO:0000256" key="8">
    <source>
        <dbReference type="ARBA" id="ARBA00022932"/>
    </source>
</evidence>
<dbReference type="AlphaFoldDB" id="A0A5C7HKV7"/>
<dbReference type="PANTHER" id="PTHR42648:SF11">
    <property type="entry name" value="TRANSPOSON TY4-P GAG-POL POLYPROTEIN"/>
    <property type="match status" value="1"/>
</dbReference>
<reference evidence="14" key="1">
    <citation type="journal article" date="2019" name="Gigascience">
        <title>De novo genome assembly of the endangered Acer yangbiense, a plant species with extremely small populations endemic to Yunnan Province, China.</title>
        <authorList>
            <person name="Yang J."/>
            <person name="Wariss H.M."/>
            <person name="Tao L."/>
            <person name="Zhang R."/>
            <person name="Yun Q."/>
            <person name="Hollingsworth P."/>
            <person name="Dao Z."/>
            <person name="Luo G."/>
            <person name="Guo H."/>
            <person name="Ma Y."/>
            <person name="Sun W."/>
        </authorList>
    </citation>
    <scope>NUCLEOTIDE SEQUENCE [LARGE SCALE GENOMIC DNA]</scope>
    <source>
        <strain evidence="14">cv. Malutang</strain>
    </source>
</reference>
<dbReference type="Gene3D" id="3.30.420.10">
    <property type="entry name" value="Ribonuclease H-like superfamily/Ribonuclease H"/>
    <property type="match status" value="1"/>
</dbReference>
<evidence type="ECO:0000256" key="9">
    <source>
        <dbReference type="ARBA" id="ARBA00023172"/>
    </source>
</evidence>
<evidence type="ECO:0000256" key="3">
    <source>
        <dbReference type="ARBA" id="ARBA00022759"/>
    </source>
</evidence>
<feature type="domain" description="Reverse transcriptase Ty1/copia-type" evidence="12">
    <location>
        <begin position="136"/>
        <end position="200"/>
    </location>
</feature>
<accession>A0A5C7HKV7</accession>
<dbReference type="InterPro" id="IPR039537">
    <property type="entry name" value="Retrotran_Ty1/copia-like"/>
</dbReference>
<dbReference type="EMBL" id="VAHF01000008">
    <property type="protein sequence ID" value="TXG56962.1"/>
    <property type="molecule type" value="Genomic_DNA"/>
</dbReference>
<dbReference type="PANTHER" id="PTHR42648">
    <property type="entry name" value="TRANSPOSASE, PUTATIVE-RELATED"/>
    <property type="match status" value="1"/>
</dbReference>
<dbReference type="GO" id="GO:0003887">
    <property type="term" value="F:DNA-directed DNA polymerase activity"/>
    <property type="evidence" value="ECO:0007669"/>
    <property type="project" value="UniProtKB-KW"/>
</dbReference>
<proteinExistence type="predicted"/>
<keyword evidence="6" id="KW-0229">DNA integration</keyword>
<keyword evidence="1" id="KW-0540">Nuclease</keyword>
<organism evidence="13 14">
    <name type="scientific">Acer yangbiense</name>
    <dbReference type="NCBI Taxonomy" id="1000413"/>
    <lineage>
        <taxon>Eukaryota</taxon>
        <taxon>Viridiplantae</taxon>
        <taxon>Streptophyta</taxon>
        <taxon>Embryophyta</taxon>
        <taxon>Tracheophyta</taxon>
        <taxon>Spermatophyta</taxon>
        <taxon>Magnoliopsida</taxon>
        <taxon>eudicotyledons</taxon>
        <taxon>Gunneridae</taxon>
        <taxon>Pentapetalae</taxon>
        <taxon>rosids</taxon>
        <taxon>malvids</taxon>
        <taxon>Sapindales</taxon>
        <taxon>Sapindaceae</taxon>
        <taxon>Hippocastanoideae</taxon>
        <taxon>Acereae</taxon>
        <taxon>Acer</taxon>
    </lineage>
</organism>
<evidence type="ECO:0000313" key="13">
    <source>
        <dbReference type="EMBL" id="TXG56962.1"/>
    </source>
</evidence>
<evidence type="ECO:0000259" key="12">
    <source>
        <dbReference type="Pfam" id="PF07727"/>
    </source>
</evidence>
<dbReference type="Proteomes" id="UP000323000">
    <property type="component" value="Chromosome 8"/>
</dbReference>
<keyword evidence="14" id="KW-1185">Reference proteome</keyword>
<keyword evidence="3" id="KW-0255">Endonuclease</keyword>
<dbReference type="InterPro" id="IPR013103">
    <property type="entry name" value="RVT_2"/>
</dbReference>
<keyword evidence="8" id="KW-0548">Nucleotidyltransferase</keyword>
<keyword evidence="2" id="KW-0479">Metal-binding</keyword>
<keyword evidence="8" id="KW-0808">Transferase</keyword>
<dbReference type="InterPro" id="IPR012337">
    <property type="entry name" value="RNaseH-like_sf"/>
</dbReference>
<gene>
    <name evidence="13" type="ORF">EZV62_018275</name>
</gene>
<dbReference type="InterPro" id="IPR036397">
    <property type="entry name" value="RNaseH_sf"/>
</dbReference>
<keyword evidence="8" id="KW-0239">DNA-directed DNA polymerase</keyword>
<sequence>MESKLTLENSGGDCEHGRGPSQRGGTSYRGRGRGRGNYSQTGYGSNYSQTGYGSNYSQTGYGRGMVHGLPNIELSDRVCEGCVIEKSAALAVFKQFKARVEIESNYKLCTLRSDRGGEYTSNAFQVFCRDNGNSERLFMEFKQTMFDEFEMTDNGLMSFFLGIEIRQDQNGIFVCQQKFTEELLEKFKMNDCNIVTTPVAADLHLTKEGDDMENGAQLLGHR</sequence>
<keyword evidence="9" id="KW-0233">DNA recombination</keyword>